<gene>
    <name evidence="1" type="ORF">KPSA3_04059</name>
</gene>
<organism evidence="1 2">
    <name type="scientific">Pseudomonas syringae pv. actinidiae</name>
    <dbReference type="NCBI Taxonomy" id="103796"/>
    <lineage>
        <taxon>Bacteria</taxon>
        <taxon>Pseudomonadati</taxon>
        <taxon>Pseudomonadota</taxon>
        <taxon>Gammaproteobacteria</taxon>
        <taxon>Pseudomonadales</taxon>
        <taxon>Pseudomonadaceae</taxon>
        <taxon>Pseudomonas</taxon>
        <taxon>Pseudomonas syringae</taxon>
    </lineage>
</organism>
<comment type="caution">
    <text evidence="1">The sequence shown here is derived from an EMBL/GenBank/DDBJ whole genome shotgun (WGS) entry which is preliminary data.</text>
</comment>
<dbReference type="AlphaFoldDB" id="A0AAN4Q9J4"/>
<sequence length="206" mass="22971">MKKHVLSDGSYRYLSDFLIALSFVELEITRVPGINDDALRIFVHGAPVVQRCKQLLAQVLAQFLTLKLRVQPDERQHMDGFGRQACQHGIVVSQIPLSAAQAGVHDHAQAPGPALGDAKTTQWRRDQRDTHQTIFQKQAQGRLVLQKVLFDQLANGRQYTLFVPFAFGIEQISERRVVPIGPEQQGTGFTGVTTVELADFARDGSR</sequence>
<accession>A0AAN4Q9J4</accession>
<dbReference type="Proteomes" id="UP000248291">
    <property type="component" value="Unassembled WGS sequence"/>
</dbReference>
<evidence type="ECO:0000313" key="2">
    <source>
        <dbReference type="Proteomes" id="UP000248291"/>
    </source>
</evidence>
<evidence type="ECO:0000313" key="1">
    <source>
        <dbReference type="EMBL" id="GBH18080.1"/>
    </source>
</evidence>
<dbReference type="EMBL" id="BGKA01000142">
    <property type="protein sequence ID" value="GBH18080.1"/>
    <property type="molecule type" value="Genomic_DNA"/>
</dbReference>
<name>A0AAN4Q9J4_PSESF</name>
<protein>
    <submittedName>
        <fullName evidence="1">Divalent metal cation transporter</fullName>
    </submittedName>
</protein>
<reference evidence="1 2" key="1">
    <citation type="submission" date="2018-04" db="EMBL/GenBank/DDBJ databases">
        <title>Draft genome sequence of Pseudomonas syringae pv. actinidiae biovar 3 strains isolated from kiwifruit in Kagawa prefecture.</title>
        <authorList>
            <person name="Tabuchi M."/>
            <person name="Saito M."/>
            <person name="Fujiwara S."/>
            <person name="Sasa N."/>
            <person name="Akimitsu K."/>
            <person name="Gomi K."/>
            <person name="Konishi-Sugita S."/>
            <person name="Hamano K."/>
            <person name="Kataoka I."/>
        </authorList>
    </citation>
    <scope>NUCLEOTIDE SEQUENCE [LARGE SCALE GENOMIC DNA]</scope>
    <source>
        <strain evidence="1 2">MAFF212211</strain>
    </source>
</reference>
<proteinExistence type="predicted"/>